<dbReference type="Gene3D" id="3.30.750.24">
    <property type="entry name" value="STAS domain"/>
    <property type="match status" value="1"/>
</dbReference>
<dbReference type="PANTHER" id="PTHR33495:SF2">
    <property type="entry name" value="ANTI-SIGMA FACTOR ANTAGONIST TM_1081-RELATED"/>
    <property type="match status" value="1"/>
</dbReference>
<name>A0ABR7SZQ8_HELCL</name>
<feature type="domain" description="STAS" evidence="3">
    <location>
        <begin position="7"/>
        <end position="106"/>
    </location>
</feature>
<dbReference type="NCBIfam" id="TIGR00377">
    <property type="entry name" value="ant_ant_sig"/>
    <property type="match status" value="1"/>
</dbReference>
<evidence type="ECO:0000256" key="1">
    <source>
        <dbReference type="ARBA" id="ARBA00009013"/>
    </source>
</evidence>
<dbReference type="PANTHER" id="PTHR33495">
    <property type="entry name" value="ANTI-SIGMA FACTOR ANTAGONIST TM_1081-RELATED-RELATED"/>
    <property type="match status" value="1"/>
</dbReference>
<dbReference type="PROSITE" id="PS50801">
    <property type="entry name" value="STAS"/>
    <property type="match status" value="1"/>
</dbReference>
<comment type="similarity">
    <text evidence="1 2">Belongs to the anti-sigma-factor antagonist family.</text>
</comment>
<accession>A0ABR7SZQ8</accession>
<proteinExistence type="inferred from homology"/>
<dbReference type="InterPro" id="IPR003658">
    <property type="entry name" value="Anti-sigma_ant"/>
</dbReference>
<dbReference type="EMBL" id="JACVHF010000003">
    <property type="protein sequence ID" value="MBC9784024.1"/>
    <property type="molecule type" value="Genomic_DNA"/>
</dbReference>
<evidence type="ECO:0000313" key="5">
    <source>
        <dbReference type="Proteomes" id="UP000617402"/>
    </source>
</evidence>
<dbReference type="InterPro" id="IPR036513">
    <property type="entry name" value="STAS_dom_sf"/>
</dbReference>
<reference evidence="4 5" key="1">
    <citation type="submission" date="2020-07" db="EMBL/GenBank/DDBJ databases">
        <title>Draft whole-genome sequence of Heliobacterium chlorum DSM 3682, type strain.</title>
        <authorList>
            <person name="Kyndt J.A."/>
            <person name="Meyer T.E."/>
            <person name="Imhoff J.F."/>
        </authorList>
    </citation>
    <scope>NUCLEOTIDE SEQUENCE [LARGE SCALE GENOMIC DNA]</scope>
    <source>
        <strain evidence="4 5">DSM 3682</strain>
    </source>
</reference>
<evidence type="ECO:0000259" key="3">
    <source>
        <dbReference type="PROSITE" id="PS50801"/>
    </source>
</evidence>
<organism evidence="4 5">
    <name type="scientific">Heliobacterium chlorum</name>
    <dbReference type="NCBI Taxonomy" id="2698"/>
    <lineage>
        <taxon>Bacteria</taxon>
        <taxon>Bacillati</taxon>
        <taxon>Bacillota</taxon>
        <taxon>Clostridia</taxon>
        <taxon>Eubacteriales</taxon>
        <taxon>Heliobacteriaceae</taxon>
        <taxon>Heliobacterium</taxon>
    </lineage>
</organism>
<evidence type="ECO:0000313" key="4">
    <source>
        <dbReference type="EMBL" id="MBC9784024.1"/>
    </source>
</evidence>
<evidence type="ECO:0000256" key="2">
    <source>
        <dbReference type="RuleBase" id="RU003749"/>
    </source>
</evidence>
<dbReference type="Proteomes" id="UP000617402">
    <property type="component" value="Unassembled WGS sequence"/>
</dbReference>
<comment type="caution">
    <text evidence="4">The sequence shown here is derived from an EMBL/GenBank/DDBJ whole genome shotgun (WGS) entry which is preliminary data.</text>
</comment>
<dbReference type="SUPFAM" id="SSF52091">
    <property type="entry name" value="SpoIIaa-like"/>
    <property type="match status" value="1"/>
</dbReference>
<protein>
    <recommendedName>
        <fullName evidence="2">Anti-sigma factor antagonist</fullName>
    </recommendedName>
</protein>
<sequence>MDQVMQLSYKISFDGNDVYVKLVGSITLLKAKKFKEVILEFIDQGKFNVHIDLSSVDLIDSMAISALIALLKRTHEYGGQLYLKNPNRFVRQVFEITRLNEVFTIR</sequence>
<dbReference type="CDD" id="cd07043">
    <property type="entry name" value="STAS_anti-anti-sigma_factors"/>
    <property type="match status" value="1"/>
</dbReference>
<dbReference type="Pfam" id="PF01740">
    <property type="entry name" value="STAS"/>
    <property type="match status" value="1"/>
</dbReference>
<dbReference type="InterPro" id="IPR002645">
    <property type="entry name" value="STAS_dom"/>
</dbReference>
<gene>
    <name evidence="4" type="ORF">H1S01_05795</name>
</gene>
<keyword evidence="5" id="KW-1185">Reference proteome</keyword>